<accession>A0A7R8VJU8</accession>
<dbReference type="EMBL" id="OA567108">
    <property type="protein sequence ID" value="CAD7199893.1"/>
    <property type="molecule type" value="Genomic_DNA"/>
</dbReference>
<reference evidence="1" key="1">
    <citation type="submission" date="2020-11" db="EMBL/GenBank/DDBJ databases">
        <authorList>
            <person name="Tran Van P."/>
        </authorList>
    </citation>
    <scope>NUCLEOTIDE SEQUENCE</scope>
</reference>
<gene>
    <name evidence="1" type="ORF">TDIB3V08_LOCUS6131</name>
</gene>
<dbReference type="AlphaFoldDB" id="A0A7R8VJU8"/>
<organism evidence="1">
    <name type="scientific">Timema douglasi</name>
    <name type="common">Walking stick</name>
    <dbReference type="NCBI Taxonomy" id="61478"/>
    <lineage>
        <taxon>Eukaryota</taxon>
        <taxon>Metazoa</taxon>
        <taxon>Ecdysozoa</taxon>
        <taxon>Arthropoda</taxon>
        <taxon>Hexapoda</taxon>
        <taxon>Insecta</taxon>
        <taxon>Pterygota</taxon>
        <taxon>Neoptera</taxon>
        <taxon>Polyneoptera</taxon>
        <taxon>Phasmatodea</taxon>
        <taxon>Timematodea</taxon>
        <taxon>Timematoidea</taxon>
        <taxon>Timematidae</taxon>
        <taxon>Timema</taxon>
    </lineage>
</organism>
<proteinExistence type="predicted"/>
<sequence>MDHGKENKKEREKLMVFKRKIIREGFPNQRYDRARETFQLAINLGSRSKNQSTCHQKFKKCPFTTSQMLKIMRLPLSTLQ</sequence>
<protein>
    <submittedName>
        <fullName evidence="1">Uncharacterized protein</fullName>
    </submittedName>
</protein>
<evidence type="ECO:0000313" key="1">
    <source>
        <dbReference type="EMBL" id="CAD7199893.1"/>
    </source>
</evidence>
<name>A0A7R8VJU8_TIMDO</name>